<proteinExistence type="inferred from homology"/>
<dbReference type="PROSITE" id="PS00059">
    <property type="entry name" value="ADH_ZINC"/>
    <property type="match status" value="1"/>
</dbReference>
<keyword evidence="4 6" id="KW-0862">Zinc</keyword>
<evidence type="ECO:0000256" key="6">
    <source>
        <dbReference type="RuleBase" id="RU361277"/>
    </source>
</evidence>
<dbReference type="FunFam" id="3.40.50.720:FF:000022">
    <property type="entry name" value="Cinnamyl alcohol dehydrogenase"/>
    <property type="match status" value="1"/>
</dbReference>
<dbReference type="STRING" id="1245745.A0A0A2W3J8"/>
<dbReference type="EMBL" id="ANFO01000674">
    <property type="protein sequence ID" value="KGQ07554.1"/>
    <property type="molecule type" value="Genomic_DNA"/>
</dbReference>
<dbReference type="InterPro" id="IPR002328">
    <property type="entry name" value="ADH_Zn_CS"/>
</dbReference>
<dbReference type="GO" id="GO:0008270">
    <property type="term" value="F:zinc ion binding"/>
    <property type="evidence" value="ECO:0007669"/>
    <property type="project" value="InterPro"/>
</dbReference>
<dbReference type="InterPro" id="IPR011032">
    <property type="entry name" value="GroES-like_sf"/>
</dbReference>
<organism evidence="9 10">
    <name type="scientific">Beauveria bassiana D1-5</name>
    <dbReference type="NCBI Taxonomy" id="1245745"/>
    <lineage>
        <taxon>Eukaryota</taxon>
        <taxon>Fungi</taxon>
        <taxon>Dikarya</taxon>
        <taxon>Ascomycota</taxon>
        <taxon>Pezizomycotina</taxon>
        <taxon>Sordariomycetes</taxon>
        <taxon>Hypocreomycetidae</taxon>
        <taxon>Hypocreales</taxon>
        <taxon>Cordycipitaceae</taxon>
        <taxon>Beauveria</taxon>
    </lineage>
</organism>
<dbReference type="CDD" id="cd05283">
    <property type="entry name" value="CAD1"/>
    <property type="match status" value="1"/>
</dbReference>
<dbReference type="PANTHER" id="PTHR42683">
    <property type="entry name" value="ALDEHYDE REDUCTASE"/>
    <property type="match status" value="1"/>
</dbReference>
<dbReference type="InterPro" id="IPR013154">
    <property type="entry name" value="ADH-like_N"/>
</dbReference>
<dbReference type="SUPFAM" id="SSF51735">
    <property type="entry name" value="NAD(P)-binding Rossmann-fold domains"/>
    <property type="match status" value="1"/>
</dbReference>
<dbReference type="Gene3D" id="3.90.180.10">
    <property type="entry name" value="Medium-chain alcohol dehydrogenases, catalytic domain"/>
    <property type="match status" value="1"/>
</dbReference>
<evidence type="ECO:0000313" key="10">
    <source>
        <dbReference type="Proteomes" id="UP000030106"/>
    </source>
</evidence>
<dbReference type="Proteomes" id="UP000030106">
    <property type="component" value="Unassembled WGS sequence"/>
</dbReference>
<comment type="caution">
    <text evidence="9">The sequence shown here is derived from an EMBL/GenBank/DDBJ whole genome shotgun (WGS) entry which is preliminary data.</text>
</comment>
<evidence type="ECO:0000259" key="7">
    <source>
        <dbReference type="Pfam" id="PF00107"/>
    </source>
</evidence>
<dbReference type="Gene3D" id="3.40.50.720">
    <property type="entry name" value="NAD(P)-binding Rossmann-like Domain"/>
    <property type="match status" value="1"/>
</dbReference>
<dbReference type="OrthoDB" id="1879366at2759"/>
<keyword evidence="5" id="KW-0560">Oxidoreductase</keyword>
<comment type="cofactor">
    <cofactor evidence="1 6">
        <name>Zn(2+)</name>
        <dbReference type="ChEBI" id="CHEBI:29105"/>
    </cofactor>
</comment>
<dbReference type="InterPro" id="IPR036291">
    <property type="entry name" value="NAD(P)-bd_dom_sf"/>
</dbReference>
<reference evidence="9 10" key="1">
    <citation type="submission" date="2012-10" db="EMBL/GenBank/DDBJ databases">
        <title>Genome sequencing and analysis of entomopathogenic fungi Beauveria bassiana D1-5.</title>
        <authorList>
            <person name="Li Q."/>
            <person name="Wang L."/>
            <person name="Zhang Z."/>
            <person name="Wang Q."/>
            <person name="Ren J."/>
            <person name="Wang M."/>
            <person name="Xu W."/>
            <person name="Wang J."/>
            <person name="Lu Y."/>
            <person name="Du Q."/>
            <person name="Sun Z."/>
        </authorList>
    </citation>
    <scope>NUCLEOTIDE SEQUENCE [LARGE SCALE GENOMIC DNA]</scope>
    <source>
        <strain evidence="9 10">D1-5</strain>
    </source>
</reference>
<dbReference type="AlphaFoldDB" id="A0A0A2W3J8"/>
<name>A0A0A2W3J8_BEABA</name>
<accession>A0A0A2W3J8</accession>
<evidence type="ECO:0000313" key="9">
    <source>
        <dbReference type="EMBL" id="KGQ07554.1"/>
    </source>
</evidence>
<protein>
    <submittedName>
        <fullName evidence="9">NADP-dependent alcohol dehydrogenase 6</fullName>
    </submittedName>
</protein>
<evidence type="ECO:0000256" key="3">
    <source>
        <dbReference type="ARBA" id="ARBA00022723"/>
    </source>
</evidence>
<evidence type="ECO:0000256" key="4">
    <source>
        <dbReference type="ARBA" id="ARBA00022833"/>
    </source>
</evidence>
<evidence type="ECO:0000256" key="5">
    <source>
        <dbReference type="ARBA" id="ARBA00023002"/>
    </source>
</evidence>
<dbReference type="eggNOG" id="KOG0023">
    <property type="taxonomic scope" value="Eukaryota"/>
</dbReference>
<evidence type="ECO:0000259" key="8">
    <source>
        <dbReference type="Pfam" id="PF08240"/>
    </source>
</evidence>
<dbReference type="Pfam" id="PF00107">
    <property type="entry name" value="ADH_zinc_N"/>
    <property type="match status" value="1"/>
</dbReference>
<dbReference type="SUPFAM" id="SSF50129">
    <property type="entry name" value="GroES-like"/>
    <property type="match status" value="1"/>
</dbReference>
<dbReference type="GO" id="GO:0016616">
    <property type="term" value="F:oxidoreductase activity, acting on the CH-OH group of donors, NAD or NADP as acceptor"/>
    <property type="evidence" value="ECO:0007669"/>
    <property type="project" value="InterPro"/>
</dbReference>
<sequence>MGYPDTFSGFCVDGPKSWNKFHKSELKPKPFGDHDIDVQIDACSICSSDLHTITGGWGEYEGPLCVGHEVVGKAVNVGKHVQRIKVGDRVGVGAQVWSCLECDLCKDKNENYCPKMVDTYNAQYEDGSWAHGGFASHIRAHDYFTFKIPDKLETNTAAPLLCAGITTFSPMYRAGILDSSKTVGVVGCGGLGHIAIQLASRMVGSQGRVVAITHSSSKVDDCKKLGATDVILTAQKGWNEPWKAKFDFVLNCADATDNFDMAAYLSIVKPTGDFHMVGIPDGPLPQMSAGLFAGGAPKLTGSHLGNHQEMDMMLQFAADRGIKPWVEVMPISDKSLGEAFELQKANKFRYRCTLAQFDKVFGEERGQ</sequence>
<dbReference type="Pfam" id="PF08240">
    <property type="entry name" value="ADH_N"/>
    <property type="match status" value="1"/>
</dbReference>
<comment type="pathway">
    <text evidence="2">Secondary metabolite biosynthesis.</text>
</comment>
<evidence type="ECO:0000256" key="1">
    <source>
        <dbReference type="ARBA" id="ARBA00001947"/>
    </source>
</evidence>
<keyword evidence="3 6" id="KW-0479">Metal-binding</keyword>
<gene>
    <name evidence="9" type="ORF">BBAD15_g7095</name>
</gene>
<dbReference type="InterPro" id="IPR047109">
    <property type="entry name" value="CAD-like"/>
</dbReference>
<comment type="similarity">
    <text evidence="6">Belongs to the zinc-containing alcohol dehydrogenase family.</text>
</comment>
<feature type="domain" description="Alcohol dehydrogenase-like C-terminal" evidence="7">
    <location>
        <begin position="190"/>
        <end position="318"/>
    </location>
</feature>
<evidence type="ECO:0000256" key="2">
    <source>
        <dbReference type="ARBA" id="ARBA00005179"/>
    </source>
</evidence>
<dbReference type="HOGENOM" id="CLU_026673_20_2_1"/>
<dbReference type="InterPro" id="IPR013149">
    <property type="entry name" value="ADH-like_C"/>
</dbReference>
<feature type="domain" description="Alcohol dehydrogenase-like N-terminal" evidence="8">
    <location>
        <begin position="32"/>
        <end position="150"/>
    </location>
</feature>